<evidence type="ECO:0000256" key="2">
    <source>
        <dbReference type="ARBA" id="ARBA00010532"/>
    </source>
</evidence>
<dbReference type="GO" id="GO:0005737">
    <property type="term" value="C:cytoplasm"/>
    <property type="evidence" value="ECO:0007669"/>
    <property type="project" value="TreeGrafter"/>
</dbReference>
<organism evidence="7 8">
    <name type="scientific">Daphnia galeata</name>
    <dbReference type="NCBI Taxonomy" id="27404"/>
    <lineage>
        <taxon>Eukaryota</taxon>
        <taxon>Metazoa</taxon>
        <taxon>Ecdysozoa</taxon>
        <taxon>Arthropoda</taxon>
        <taxon>Crustacea</taxon>
        <taxon>Branchiopoda</taxon>
        <taxon>Diplostraca</taxon>
        <taxon>Cladocera</taxon>
        <taxon>Anomopoda</taxon>
        <taxon>Daphniidae</taxon>
        <taxon>Daphnia</taxon>
    </lineage>
</organism>
<comment type="similarity">
    <text evidence="2">Belongs to the CD36 family.</text>
</comment>
<dbReference type="EMBL" id="CAKKLH010000028">
    <property type="protein sequence ID" value="CAH0099985.1"/>
    <property type="molecule type" value="Genomic_DNA"/>
</dbReference>
<keyword evidence="5" id="KW-0472">Membrane</keyword>
<keyword evidence="4" id="KW-1133">Transmembrane helix</keyword>
<dbReference type="PANTHER" id="PTHR11923:SF51">
    <property type="entry name" value="LYSOSOME MEMBRANE PROTEIN 2"/>
    <property type="match status" value="1"/>
</dbReference>
<dbReference type="GO" id="GO:0005044">
    <property type="term" value="F:scavenger receptor activity"/>
    <property type="evidence" value="ECO:0007669"/>
    <property type="project" value="TreeGrafter"/>
</dbReference>
<dbReference type="GO" id="GO:0016020">
    <property type="term" value="C:membrane"/>
    <property type="evidence" value="ECO:0007669"/>
    <property type="project" value="UniProtKB-SubCell"/>
</dbReference>
<evidence type="ECO:0000256" key="5">
    <source>
        <dbReference type="ARBA" id="ARBA00023136"/>
    </source>
</evidence>
<evidence type="ECO:0000313" key="7">
    <source>
        <dbReference type="EMBL" id="CAH0099985.1"/>
    </source>
</evidence>
<dbReference type="OrthoDB" id="18585at2759"/>
<accession>A0A8J2WHS8</accession>
<gene>
    <name evidence="7" type="ORF">DGAL_LOCUS2157</name>
</gene>
<comment type="caution">
    <text evidence="7">The sequence shown here is derived from an EMBL/GenBank/DDBJ whole genome shotgun (WGS) entry which is preliminary data.</text>
</comment>
<dbReference type="PANTHER" id="PTHR11923">
    <property type="entry name" value="SCAVENGER RECEPTOR CLASS B TYPE-1 SR-B1"/>
    <property type="match status" value="1"/>
</dbReference>
<reference evidence="7" key="1">
    <citation type="submission" date="2021-11" db="EMBL/GenBank/DDBJ databases">
        <authorList>
            <person name="Schell T."/>
        </authorList>
    </citation>
    <scope>NUCLEOTIDE SEQUENCE</scope>
    <source>
        <strain evidence="7">M5</strain>
    </source>
</reference>
<proteinExistence type="inferred from homology"/>
<dbReference type="AlphaFoldDB" id="A0A8J2WHS8"/>
<protein>
    <submittedName>
        <fullName evidence="7">Uncharacterized protein</fullName>
    </submittedName>
</protein>
<sequence length="209" mass="23746">MEPNLLLSNLDLIRTGNIEKRTQVFSRVVMKASTIEKNAYTILVKVKYITNGAGLNLEDVITTINPVYMVSLLILSAESVFMIVTVDELIFKGWPMDTYIELYERIKDILNPWPPFFPDLPPGHLTLPDLPPPIVNENLGFCKSKNDSSDDGIFQVNRGTLDYRQFAEIEAWGRNLENLLPYLSYWPGDKSYCNEIQGTDGTVLISLRN</sequence>
<keyword evidence="6" id="KW-0325">Glycoprotein</keyword>
<keyword evidence="8" id="KW-1185">Reference proteome</keyword>
<dbReference type="Pfam" id="PF01130">
    <property type="entry name" value="CD36"/>
    <property type="match status" value="1"/>
</dbReference>
<name>A0A8J2WHS8_9CRUS</name>
<keyword evidence="3" id="KW-0812">Transmembrane</keyword>
<evidence type="ECO:0000256" key="3">
    <source>
        <dbReference type="ARBA" id="ARBA00022692"/>
    </source>
</evidence>
<evidence type="ECO:0000313" key="8">
    <source>
        <dbReference type="Proteomes" id="UP000789390"/>
    </source>
</evidence>
<comment type="subcellular location">
    <subcellularLocation>
        <location evidence="1">Membrane</location>
    </subcellularLocation>
</comment>
<evidence type="ECO:0000256" key="1">
    <source>
        <dbReference type="ARBA" id="ARBA00004370"/>
    </source>
</evidence>
<evidence type="ECO:0000256" key="6">
    <source>
        <dbReference type="ARBA" id="ARBA00023180"/>
    </source>
</evidence>
<dbReference type="Proteomes" id="UP000789390">
    <property type="component" value="Unassembled WGS sequence"/>
</dbReference>
<evidence type="ECO:0000256" key="4">
    <source>
        <dbReference type="ARBA" id="ARBA00022989"/>
    </source>
</evidence>
<dbReference type="InterPro" id="IPR002159">
    <property type="entry name" value="CD36_fam"/>
</dbReference>